<evidence type="ECO:0000313" key="3">
    <source>
        <dbReference type="Proteomes" id="UP001497472"/>
    </source>
</evidence>
<comment type="caution">
    <text evidence="2">The sequence shown here is derived from an EMBL/GenBank/DDBJ whole genome shotgun (WGS) entry which is preliminary data.</text>
</comment>
<evidence type="ECO:0000256" key="1">
    <source>
        <dbReference type="SAM" id="MobiDB-lite"/>
    </source>
</evidence>
<feature type="compositionally biased region" description="Polar residues" evidence="1">
    <location>
        <begin position="403"/>
        <end position="424"/>
    </location>
</feature>
<protein>
    <submittedName>
        <fullName evidence="2">Uncharacterized protein</fullName>
    </submittedName>
</protein>
<organism evidence="2 3">
    <name type="scientific">Leptosia nina</name>
    <dbReference type="NCBI Taxonomy" id="320188"/>
    <lineage>
        <taxon>Eukaryota</taxon>
        <taxon>Metazoa</taxon>
        <taxon>Ecdysozoa</taxon>
        <taxon>Arthropoda</taxon>
        <taxon>Hexapoda</taxon>
        <taxon>Insecta</taxon>
        <taxon>Pterygota</taxon>
        <taxon>Neoptera</taxon>
        <taxon>Endopterygota</taxon>
        <taxon>Lepidoptera</taxon>
        <taxon>Glossata</taxon>
        <taxon>Ditrysia</taxon>
        <taxon>Papilionoidea</taxon>
        <taxon>Pieridae</taxon>
        <taxon>Pierinae</taxon>
        <taxon>Leptosia</taxon>
    </lineage>
</organism>
<reference evidence="2 3" key="1">
    <citation type="submission" date="2023-11" db="EMBL/GenBank/DDBJ databases">
        <authorList>
            <person name="Okamura Y."/>
        </authorList>
    </citation>
    <scope>NUCLEOTIDE SEQUENCE [LARGE SCALE GENOMIC DNA]</scope>
</reference>
<accession>A0AAV1JHQ6</accession>
<dbReference type="Proteomes" id="UP001497472">
    <property type="component" value="Unassembled WGS sequence"/>
</dbReference>
<feature type="region of interest" description="Disordered" evidence="1">
    <location>
        <begin position="362"/>
        <end position="444"/>
    </location>
</feature>
<evidence type="ECO:0000313" key="2">
    <source>
        <dbReference type="EMBL" id="CAK1549062.1"/>
    </source>
</evidence>
<gene>
    <name evidence="2" type="ORF">LNINA_LOCUS8399</name>
</gene>
<dbReference type="AlphaFoldDB" id="A0AAV1JHQ6"/>
<name>A0AAV1JHQ6_9NEOP</name>
<keyword evidence="3" id="KW-1185">Reference proteome</keyword>
<feature type="compositionally biased region" description="Basic and acidic residues" evidence="1">
    <location>
        <begin position="390"/>
        <end position="399"/>
    </location>
</feature>
<sequence length="527" mass="59790">MYKIMIIEAVKKYVTSRPNSKNFIDPIRKCDQLMCELSKVPMPSENVLVDEVEEIKMKFEVDEFLSELPLNEDGENLPNKSKLKVTLARRLSDLEKSGHGSEIEQKMKEEVQKCLIKFHESIDALPIDSFIEKLKLTEPLRKSHPTNVGGNNYVNDNFVTPPLVNSYKTNYQTETNEKLCCTSPLNTDENQWMSLMTSTPQNDLNNVECNTTSKQIPHNCGLCTTSTQDFGDRFEQTRGIYKEPNAIRPRSANFGINNNDNRCLSNSTYQKDVEEQTYCRDKIPNQTDNSDITTETFEAAIRVTSTPVSHNSVGASNFDRYHNASVTFRRPNFIITQKQNQFSNSQKSASSCSKQCSQIHKSRTSVDNESDQELDVVSRVSGTRSQRALKQRDKEDQDLVRYQISSNRIPHSNCQSRNQSTNGPCNIIRDNDGSNQRKSSGACKPCRKSNLGMIGRKNTSESRVKKLDKEKPISSCTHSVSSDDEESCRCSKKLPHAKSCNTHAKKNCKICTTFSVPTCRYPGFYYC</sequence>
<dbReference type="EMBL" id="CAVLEF010000011">
    <property type="protein sequence ID" value="CAK1549062.1"/>
    <property type="molecule type" value="Genomic_DNA"/>
</dbReference>
<proteinExistence type="predicted"/>